<evidence type="ECO:0000313" key="3">
    <source>
        <dbReference type="Proteomes" id="UP000661715"/>
    </source>
</evidence>
<keyword evidence="3" id="KW-1185">Reference proteome</keyword>
<keyword evidence="1" id="KW-0472">Membrane</keyword>
<keyword evidence="1" id="KW-1133">Transmembrane helix</keyword>
<sequence>MSVFPFLGTEEFHNKIVENWYYTLPLRILSGIFIGLIFFIPVLIFNVLISKLNFKKTLEYIPLKQLFVFLFFGSLIGNIVFLLI</sequence>
<dbReference type="EMBL" id="NASZ01000008">
    <property type="protein sequence ID" value="MBD0725020.1"/>
    <property type="molecule type" value="Genomic_DNA"/>
</dbReference>
<name>A0ABR7UQE3_9FLAO</name>
<keyword evidence="1" id="KW-0812">Transmembrane</keyword>
<reference evidence="2 3" key="1">
    <citation type="journal article" date="2020" name="Microbiol. Res.">
        <title>Flavobacterium pokkalii sp. nov., a novel plant growth promoting native rhizobacteria isolated from pokkali rice grown in coastal saline affected agricultural regions of southern India, Kerala.</title>
        <authorList>
            <person name="Menon R.R."/>
            <person name="Kumari S."/>
            <person name="Viver T."/>
            <person name="Rameshkumar N."/>
        </authorList>
    </citation>
    <scope>NUCLEOTIDE SEQUENCE [LARGE SCALE GENOMIC DNA]</scope>
    <source>
        <strain evidence="2 3">L1I52</strain>
    </source>
</reference>
<evidence type="ECO:0000313" key="2">
    <source>
        <dbReference type="EMBL" id="MBD0725020.1"/>
    </source>
</evidence>
<protein>
    <submittedName>
        <fullName evidence="2">Uncharacterized protein</fullName>
    </submittedName>
</protein>
<feature type="transmembrane region" description="Helical" evidence="1">
    <location>
        <begin position="28"/>
        <end position="49"/>
    </location>
</feature>
<feature type="transmembrane region" description="Helical" evidence="1">
    <location>
        <begin position="61"/>
        <end position="83"/>
    </location>
</feature>
<organism evidence="2 3">
    <name type="scientific">Flavobacterium pokkalii</name>
    <dbReference type="NCBI Taxonomy" id="1940408"/>
    <lineage>
        <taxon>Bacteria</taxon>
        <taxon>Pseudomonadati</taxon>
        <taxon>Bacteroidota</taxon>
        <taxon>Flavobacteriia</taxon>
        <taxon>Flavobacteriales</taxon>
        <taxon>Flavobacteriaceae</taxon>
        <taxon>Flavobacterium</taxon>
    </lineage>
</organism>
<dbReference type="Proteomes" id="UP000661715">
    <property type="component" value="Unassembled WGS sequence"/>
</dbReference>
<evidence type="ECO:0000256" key="1">
    <source>
        <dbReference type="SAM" id="Phobius"/>
    </source>
</evidence>
<comment type="caution">
    <text evidence="2">The sequence shown here is derived from an EMBL/GenBank/DDBJ whole genome shotgun (WGS) entry which is preliminary data.</text>
</comment>
<gene>
    <name evidence="2" type="ORF">B6A10_07500</name>
</gene>
<proteinExistence type="predicted"/>
<accession>A0ABR7UQE3</accession>